<keyword evidence="2" id="KW-0813">Transport</keyword>
<keyword evidence="4 11" id="KW-0812">Transmembrane</keyword>
<dbReference type="RefSeq" id="WP_145612203.1">
    <property type="nucleotide sequence ID" value="NZ_VITV01000007.1"/>
</dbReference>
<evidence type="ECO:0000256" key="5">
    <source>
        <dbReference type="ARBA" id="ARBA00022741"/>
    </source>
</evidence>
<evidence type="ECO:0000256" key="3">
    <source>
        <dbReference type="ARBA" id="ARBA00022475"/>
    </source>
</evidence>
<feature type="domain" description="Peptidase C39" evidence="14">
    <location>
        <begin position="17"/>
        <end position="136"/>
    </location>
</feature>
<sequence>MAGLPFKRRLRTPTILQMEAVECGAASLAILLAHYGRHVSLEELRAACGVSRDGSKASNVVKAARAYGLTAGGKRYDIGQLRQAPMPAIVFWNFNHFLVVEGFGKGVVHINDPATGPRTVTDAEFSDGYTGVTLSMAPGPDFQKGGNEPSLARALASRLHGVRAAFAFVVIATLALVLPGLALPVFTQVFIDEILIKRLDGWLPPLLLGMLVTALLRMGLTALQQSQLLRLEMRLSLQSSASFFWHVLRLPIEFFNQRYVGDISVRVTANDRVAHLLAGDLATNAVNVLSVLFYAAIMATYDVGLTLAGIAITALNLVVLRAIARKRRDDNLRLLQDRGKLMAVTMGGVETIETLKATGGEGDFFARWSGHLAKVINGEQRLELNTRLLAVLPNLLNALVSVAILGLGGLRVIDGRMSIGMLVAFQGLMASFTQPVTNLMGLAGKLQEAQGDMARLDDVLNFPAAVDGSGDGVPEGGASEGGALAGRLELRNLRFGYSRLEAPLIEDFSLTLEPGRRVALVGGSGSGKSTVARLVTGVLKPWEGQVLLDGIPRDQIARDRLHATLGSVDQDVYLFAGTIRDNLSLWDGTLPPEEMVSAARDAAIHDVIVARTGGYDAPVEEAGANFSGGERQRLEIARALAGRPRVLVLDEATSALDALTEKAIDGNLRRRGCACLIVAHRLSTIRDCDEIIVMDRGRIAERGSHDALMALGGRYSTLIATDQ</sequence>
<dbReference type="InterPro" id="IPR011527">
    <property type="entry name" value="ABC1_TM_dom"/>
</dbReference>
<dbReference type="PROSITE" id="PS50929">
    <property type="entry name" value="ABC_TM1F"/>
    <property type="match status" value="1"/>
</dbReference>
<dbReference type="Proteomes" id="UP000320516">
    <property type="component" value="Unassembled WGS sequence"/>
</dbReference>
<dbReference type="AlphaFoldDB" id="A0A560JQQ5"/>
<dbReference type="CDD" id="cd18569">
    <property type="entry name" value="ABC_6TM_NHLM_bacteriocin"/>
    <property type="match status" value="1"/>
</dbReference>
<dbReference type="GO" id="GO:0005886">
    <property type="term" value="C:plasma membrane"/>
    <property type="evidence" value="ECO:0007669"/>
    <property type="project" value="UniProtKB-SubCell"/>
</dbReference>
<comment type="caution">
    <text evidence="15">The sequence shown here is derived from an EMBL/GenBank/DDBJ whole genome shotgun (WGS) entry which is preliminary data.</text>
</comment>
<dbReference type="PROSITE" id="PS00211">
    <property type="entry name" value="ABC_TRANSPORTER_1"/>
    <property type="match status" value="1"/>
</dbReference>
<dbReference type="InterPro" id="IPR027417">
    <property type="entry name" value="P-loop_NTPase"/>
</dbReference>
<name>A0A560JQQ5_9PROT</name>
<dbReference type="EMBL" id="VITV01000007">
    <property type="protein sequence ID" value="TWB70650.1"/>
    <property type="molecule type" value="Genomic_DNA"/>
</dbReference>
<dbReference type="InterPro" id="IPR017871">
    <property type="entry name" value="ABC_transporter-like_CS"/>
</dbReference>
<feature type="transmembrane region" description="Helical" evidence="11">
    <location>
        <begin position="388"/>
        <end position="413"/>
    </location>
</feature>
<evidence type="ECO:0000256" key="1">
    <source>
        <dbReference type="ARBA" id="ARBA00004651"/>
    </source>
</evidence>
<dbReference type="GO" id="GO:0008233">
    <property type="term" value="F:peptidase activity"/>
    <property type="evidence" value="ECO:0007669"/>
    <property type="project" value="InterPro"/>
</dbReference>
<feature type="transmembrane region" description="Helical" evidence="11">
    <location>
        <begin position="202"/>
        <end position="223"/>
    </location>
</feature>
<dbReference type="GO" id="GO:0043213">
    <property type="term" value="P:bacteriocin transport"/>
    <property type="evidence" value="ECO:0007669"/>
    <property type="project" value="UniProtKB-KW"/>
</dbReference>
<evidence type="ECO:0000256" key="6">
    <source>
        <dbReference type="ARBA" id="ARBA00022840"/>
    </source>
</evidence>
<feature type="transmembrane region" description="Helical" evidence="11">
    <location>
        <begin position="276"/>
        <end position="297"/>
    </location>
</feature>
<accession>A0A560JQQ5</accession>
<dbReference type="Gene3D" id="1.20.1560.10">
    <property type="entry name" value="ABC transporter type 1, transmembrane domain"/>
    <property type="match status" value="1"/>
</dbReference>
<evidence type="ECO:0000256" key="2">
    <source>
        <dbReference type="ARBA" id="ARBA00022448"/>
    </source>
</evidence>
<dbReference type="PROSITE" id="PS50893">
    <property type="entry name" value="ABC_TRANSPORTER_2"/>
    <property type="match status" value="1"/>
</dbReference>
<reference evidence="15 16" key="1">
    <citation type="submission" date="2019-06" db="EMBL/GenBank/DDBJ databases">
        <title>Genomic Encyclopedia of Type Strains, Phase IV (KMG-V): Genome sequencing to study the core and pangenomes of soil and plant-associated prokaryotes.</title>
        <authorList>
            <person name="Whitman W."/>
        </authorList>
    </citation>
    <scope>NUCLEOTIDE SEQUENCE [LARGE SCALE GENOMIC DNA]</scope>
    <source>
        <strain evidence="15 16">BR 12005</strain>
    </source>
</reference>
<keyword evidence="3" id="KW-1003">Cell membrane</keyword>
<feature type="domain" description="ABC transporter" evidence="12">
    <location>
        <begin position="488"/>
        <end position="721"/>
    </location>
</feature>
<dbReference type="InterPro" id="IPR005074">
    <property type="entry name" value="Peptidase_C39"/>
</dbReference>
<evidence type="ECO:0000259" key="12">
    <source>
        <dbReference type="PROSITE" id="PS50893"/>
    </source>
</evidence>
<dbReference type="FunFam" id="3.40.50.300:FF:000299">
    <property type="entry name" value="ABC transporter ATP-binding protein/permease"/>
    <property type="match status" value="1"/>
</dbReference>
<dbReference type="Gene3D" id="3.90.70.10">
    <property type="entry name" value="Cysteine proteinases"/>
    <property type="match status" value="1"/>
</dbReference>
<gene>
    <name evidence="15" type="ORF">FBZ87_10734</name>
</gene>
<dbReference type="Pfam" id="PF00664">
    <property type="entry name" value="ABC_membrane"/>
    <property type="match status" value="1"/>
</dbReference>
<dbReference type="PROSITE" id="PS50990">
    <property type="entry name" value="PEPTIDASE_C39"/>
    <property type="match status" value="1"/>
</dbReference>
<keyword evidence="10" id="KW-0080">Bacteriocin transport</keyword>
<evidence type="ECO:0000259" key="13">
    <source>
        <dbReference type="PROSITE" id="PS50929"/>
    </source>
</evidence>
<evidence type="ECO:0000313" key="15">
    <source>
        <dbReference type="EMBL" id="TWB70650.1"/>
    </source>
</evidence>
<keyword evidence="8 11" id="KW-1133">Transmembrane helix</keyword>
<dbReference type="Gene3D" id="3.40.50.300">
    <property type="entry name" value="P-loop containing nucleotide triphosphate hydrolases"/>
    <property type="match status" value="1"/>
</dbReference>
<dbReference type="InterPro" id="IPR036640">
    <property type="entry name" value="ABC1_TM_sf"/>
</dbReference>
<evidence type="ECO:0000259" key="14">
    <source>
        <dbReference type="PROSITE" id="PS50990"/>
    </source>
</evidence>
<keyword evidence="5" id="KW-0547">Nucleotide-binding</keyword>
<evidence type="ECO:0000256" key="10">
    <source>
        <dbReference type="ARBA" id="ARBA00043264"/>
    </source>
</evidence>
<dbReference type="SMART" id="SM00382">
    <property type="entry name" value="AAA"/>
    <property type="match status" value="1"/>
</dbReference>
<evidence type="ECO:0000256" key="9">
    <source>
        <dbReference type="ARBA" id="ARBA00023136"/>
    </source>
</evidence>
<evidence type="ECO:0000256" key="7">
    <source>
        <dbReference type="ARBA" id="ARBA00022927"/>
    </source>
</evidence>
<dbReference type="InterPro" id="IPR022514">
    <property type="entry name" value="NHPM_micro_ABC1"/>
</dbReference>
<dbReference type="PANTHER" id="PTHR24221">
    <property type="entry name" value="ATP-BINDING CASSETTE SUB-FAMILY B"/>
    <property type="match status" value="1"/>
</dbReference>
<evidence type="ECO:0000256" key="4">
    <source>
        <dbReference type="ARBA" id="ARBA00022692"/>
    </source>
</evidence>
<dbReference type="GO" id="GO:0015031">
    <property type="term" value="P:protein transport"/>
    <property type="evidence" value="ECO:0007669"/>
    <property type="project" value="UniProtKB-KW"/>
</dbReference>
<dbReference type="InterPro" id="IPR003439">
    <property type="entry name" value="ABC_transporter-like_ATP-bd"/>
</dbReference>
<dbReference type="SUPFAM" id="SSF90123">
    <property type="entry name" value="ABC transporter transmembrane region"/>
    <property type="match status" value="1"/>
</dbReference>
<dbReference type="InterPro" id="IPR003593">
    <property type="entry name" value="AAA+_ATPase"/>
</dbReference>
<dbReference type="GO" id="GO:0034040">
    <property type="term" value="F:ATPase-coupled lipid transmembrane transporter activity"/>
    <property type="evidence" value="ECO:0007669"/>
    <property type="project" value="TreeGrafter"/>
</dbReference>
<protein>
    <submittedName>
        <fullName evidence="15">NHLM bacteriocin system ABC transporter peptidase/ATP-binding protein</fullName>
    </submittedName>
</protein>
<evidence type="ECO:0000256" key="11">
    <source>
        <dbReference type="SAM" id="Phobius"/>
    </source>
</evidence>
<dbReference type="GO" id="GO:0140359">
    <property type="term" value="F:ABC-type transporter activity"/>
    <property type="evidence" value="ECO:0007669"/>
    <property type="project" value="InterPro"/>
</dbReference>
<dbReference type="SUPFAM" id="SSF52540">
    <property type="entry name" value="P-loop containing nucleoside triphosphate hydrolases"/>
    <property type="match status" value="1"/>
</dbReference>
<dbReference type="GO" id="GO:0016887">
    <property type="term" value="F:ATP hydrolysis activity"/>
    <property type="evidence" value="ECO:0007669"/>
    <property type="project" value="InterPro"/>
</dbReference>
<keyword evidence="7" id="KW-0653">Protein transport</keyword>
<feature type="transmembrane region" description="Helical" evidence="11">
    <location>
        <begin position="162"/>
        <end position="182"/>
    </location>
</feature>
<dbReference type="NCBIfam" id="TIGR03796">
    <property type="entry name" value="NHLM_micro_ABC1"/>
    <property type="match status" value="1"/>
</dbReference>
<proteinExistence type="predicted"/>
<dbReference type="Pfam" id="PF03412">
    <property type="entry name" value="Peptidase_C39"/>
    <property type="match status" value="1"/>
</dbReference>
<dbReference type="PANTHER" id="PTHR24221:SF654">
    <property type="entry name" value="ATP-BINDING CASSETTE SUB-FAMILY B MEMBER 6"/>
    <property type="match status" value="1"/>
</dbReference>
<dbReference type="Pfam" id="PF00005">
    <property type="entry name" value="ABC_tran"/>
    <property type="match status" value="1"/>
</dbReference>
<organism evidence="15 16">
    <name type="scientific">Nitrospirillum amazonense</name>
    <dbReference type="NCBI Taxonomy" id="28077"/>
    <lineage>
        <taxon>Bacteria</taxon>
        <taxon>Pseudomonadati</taxon>
        <taxon>Pseudomonadota</taxon>
        <taxon>Alphaproteobacteria</taxon>
        <taxon>Rhodospirillales</taxon>
        <taxon>Azospirillaceae</taxon>
        <taxon>Nitrospirillum</taxon>
    </lineage>
</organism>
<dbReference type="GO" id="GO:0005524">
    <property type="term" value="F:ATP binding"/>
    <property type="evidence" value="ECO:0007669"/>
    <property type="project" value="UniProtKB-KW"/>
</dbReference>
<dbReference type="GO" id="GO:0006508">
    <property type="term" value="P:proteolysis"/>
    <property type="evidence" value="ECO:0007669"/>
    <property type="project" value="InterPro"/>
</dbReference>
<evidence type="ECO:0000256" key="8">
    <source>
        <dbReference type="ARBA" id="ARBA00022989"/>
    </source>
</evidence>
<feature type="domain" description="ABC transmembrane type-1" evidence="13">
    <location>
        <begin position="167"/>
        <end position="448"/>
    </location>
</feature>
<dbReference type="InterPro" id="IPR039421">
    <property type="entry name" value="Type_1_exporter"/>
</dbReference>
<keyword evidence="6 15" id="KW-0067">ATP-binding</keyword>
<evidence type="ECO:0000313" key="16">
    <source>
        <dbReference type="Proteomes" id="UP000320516"/>
    </source>
</evidence>
<comment type="subcellular location">
    <subcellularLocation>
        <location evidence="1">Cell membrane</location>
        <topology evidence="1">Multi-pass membrane protein</topology>
    </subcellularLocation>
</comment>
<keyword evidence="9 11" id="KW-0472">Membrane</keyword>
<feature type="transmembrane region" description="Helical" evidence="11">
    <location>
        <begin position="303"/>
        <end position="324"/>
    </location>
</feature>